<dbReference type="GO" id="GO:0016616">
    <property type="term" value="F:oxidoreductase activity, acting on the CH-OH group of donors, NAD or NADP as acceptor"/>
    <property type="evidence" value="ECO:0007669"/>
    <property type="project" value="UniProtKB-ARBA"/>
</dbReference>
<dbReference type="InterPro" id="IPR023210">
    <property type="entry name" value="NADP_OxRdtase_dom"/>
</dbReference>
<evidence type="ECO:0000256" key="4">
    <source>
        <dbReference type="PIRSR" id="PIRSR000097-1"/>
    </source>
</evidence>
<dbReference type="STRING" id="576118.SAMN05216216_11945"/>
<dbReference type="PROSITE" id="PS00062">
    <property type="entry name" value="ALDOKETO_REDUCTASE_2"/>
    <property type="match status" value="1"/>
</dbReference>
<dbReference type="PANTHER" id="PTHR43827:SF3">
    <property type="entry name" value="NADP-DEPENDENT OXIDOREDUCTASE DOMAIN-CONTAINING PROTEIN"/>
    <property type="match status" value="1"/>
</dbReference>
<keyword evidence="2" id="KW-0521">NADP</keyword>
<evidence type="ECO:0000313" key="9">
    <source>
        <dbReference type="Proteomes" id="UP000199008"/>
    </source>
</evidence>
<sequence length="281" mass="32266">MVKSIQDTYTLSNGIKIPVMGLGVYKNVDETELETAVSSALEFGYRHIDTAKVYKNEKGVGRAIKNSRVPREEIFVTTKVWNNDQGYENTLKAFDRSLKELDMDYIDLYLIHWPMPGTYVDTWKALEKLYKDGKVRAIGVSNFNPHHLQDIFNECEIKPMLNQVEYHPHLAQPELKAFCKEHDILLEAWSPLKRGRMFDEPVLVKLSEKYGKTPAQIILRWDVETGVSTIPKSVSADRVRENGDIFDFELTSEEVEAITALDRHERVGKDPDKVTLDTFAD</sequence>
<evidence type="ECO:0000256" key="1">
    <source>
        <dbReference type="ARBA" id="ARBA00007905"/>
    </source>
</evidence>
<dbReference type="Gene3D" id="3.20.20.100">
    <property type="entry name" value="NADP-dependent oxidoreductase domain"/>
    <property type="match status" value="1"/>
</dbReference>
<dbReference type="RefSeq" id="WP_092987180.1">
    <property type="nucleotide sequence ID" value="NZ_FNFY01000019.1"/>
</dbReference>
<feature type="domain" description="NADP-dependent oxidoreductase" evidence="7">
    <location>
        <begin position="24"/>
        <end position="262"/>
    </location>
</feature>
<gene>
    <name evidence="8" type="ORF">SAMN05216216_11945</name>
</gene>
<dbReference type="InterPro" id="IPR036812">
    <property type="entry name" value="NAD(P)_OxRdtase_dom_sf"/>
</dbReference>
<feature type="site" description="Lowers pKa of active site Tyr" evidence="6">
    <location>
        <position position="79"/>
    </location>
</feature>
<evidence type="ECO:0000256" key="2">
    <source>
        <dbReference type="ARBA" id="ARBA00022857"/>
    </source>
</evidence>
<dbReference type="InterPro" id="IPR018170">
    <property type="entry name" value="Aldo/ket_reductase_CS"/>
</dbReference>
<dbReference type="Pfam" id="PF00248">
    <property type="entry name" value="Aldo_ket_red"/>
    <property type="match status" value="1"/>
</dbReference>
<feature type="active site" description="Proton donor" evidence="4">
    <location>
        <position position="54"/>
    </location>
</feature>
<evidence type="ECO:0000256" key="3">
    <source>
        <dbReference type="ARBA" id="ARBA00023002"/>
    </source>
</evidence>
<dbReference type="AlphaFoldDB" id="A0A1G9GXQ1"/>
<dbReference type="PANTHER" id="PTHR43827">
    <property type="entry name" value="2,5-DIKETO-D-GLUCONIC ACID REDUCTASE"/>
    <property type="match status" value="1"/>
</dbReference>
<organism evidence="8 9">
    <name type="scientific">Lacicoccus qingdaonensis</name>
    <dbReference type="NCBI Taxonomy" id="576118"/>
    <lineage>
        <taxon>Bacteria</taxon>
        <taxon>Bacillati</taxon>
        <taxon>Bacillota</taxon>
        <taxon>Bacilli</taxon>
        <taxon>Bacillales</taxon>
        <taxon>Salinicoccaceae</taxon>
        <taxon>Lacicoccus</taxon>
    </lineage>
</organism>
<dbReference type="PIRSF" id="PIRSF000097">
    <property type="entry name" value="AKR"/>
    <property type="match status" value="1"/>
</dbReference>
<dbReference type="Proteomes" id="UP000199008">
    <property type="component" value="Unassembled WGS sequence"/>
</dbReference>
<feature type="binding site" evidence="5">
    <location>
        <position position="112"/>
    </location>
    <ligand>
        <name>substrate</name>
    </ligand>
</feature>
<dbReference type="PRINTS" id="PR00069">
    <property type="entry name" value="ALDKETRDTASE"/>
</dbReference>
<dbReference type="SUPFAM" id="SSF51430">
    <property type="entry name" value="NAD(P)-linked oxidoreductase"/>
    <property type="match status" value="1"/>
</dbReference>
<dbReference type="EMBL" id="FNFY01000019">
    <property type="protein sequence ID" value="SDL05365.1"/>
    <property type="molecule type" value="Genomic_DNA"/>
</dbReference>
<comment type="similarity">
    <text evidence="1">Belongs to the aldo/keto reductase family.</text>
</comment>
<accession>A0A1G9GXQ1</accession>
<evidence type="ECO:0000256" key="6">
    <source>
        <dbReference type="PIRSR" id="PIRSR000097-3"/>
    </source>
</evidence>
<dbReference type="FunFam" id="3.20.20.100:FF:000015">
    <property type="entry name" value="Oxidoreductase, aldo/keto reductase family"/>
    <property type="match status" value="1"/>
</dbReference>
<evidence type="ECO:0000256" key="5">
    <source>
        <dbReference type="PIRSR" id="PIRSR000097-2"/>
    </source>
</evidence>
<keyword evidence="3" id="KW-0560">Oxidoreductase</keyword>
<dbReference type="InterPro" id="IPR020471">
    <property type="entry name" value="AKR"/>
</dbReference>
<dbReference type="OrthoDB" id="9804790at2"/>
<name>A0A1G9GXQ1_9BACL</name>
<evidence type="ECO:0000313" key="8">
    <source>
        <dbReference type="EMBL" id="SDL05365.1"/>
    </source>
</evidence>
<dbReference type="PROSITE" id="PS00798">
    <property type="entry name" value="ALDOKETO_REDUCTASE_1"/>
    <property type="match status" value="1"/>
</dbReference>
<proteinExistence type="inferred from homology"/>
<reference evidence="9" key="1">
    <citation type="submission" date="2016-10" db="EMBL/GenBank/DDBJ databases">
        <authorList>
            <person name="Varghese N."/>
            <person name="Submissions S."/>
        </authorList>
    </citation>
    <scope>NUCLEOTIDE SEQUENCE [LARGE SCALE GENOMIC DNA]</scope>
    <source>
        <strain evidence="9">CGMCC 1.8895</strain>
    </source>
</reference>
<keyword evidence="9" id="KW-1185">Reference proteome</keyword>
<evidence type="ECO:0000259" key="7">
    <source>
        <dbReference type="Pfam" id="PF00248"/>
    </source>
</evidence>
<protein>
    <submittedName>
        <fullName evidence="8">Aldo/keto reductase</fullName>
    </submittedName>
</protein>